<evidence type="ECO:0000256" key="14">
    <source>
        <dbReference type="ARBA" id="ARBA00023288"/>
    </source>
</evidence>
<evidence type="ECO:0000256" key="2">
    <source>
        <dbReference type="ARBA" id="ARBA00010663"/>
    </source>
</evidence>
<evidence type="ECO:0000256" key="13">
    <source>
        <dbReference type="ARBA" id="ARBA00023224"/>
    </source>
</evidence>
<evidence type="ECO:0000256" key="3">
    <source>
        <dbReference type="ARBA" id="ARBA00019471"/>
    </source>
</evidence>
<feature type="domain" description="G-protein coupled receptors family 1 profile" evidence="18">
    <location>
        <begin position="52"/>
        <end position="321"/>
    </location>
</feature>
<evidence type="ECO:0000256" key="15">
    <source>
        <dbReference type="ARBA" id="ARBA00053878"/>
    </source>
</evidence>
<comment type="similarity">
    <text evidence="2 16">Belongs to the G-protein coupled receptor 1 family.</text>
</comment>
<organism evidence="19 20">
    <name type="scientific">Balaenoptera acutorostrata</name>
    <name type="common">Common minke whale</name>
    <name type="synonym">Balaena rostrata</name>
    <dbReference type="NCBI Taxonomy" id="9767"/>
    <lineage>
        <taxon>Eukaryota</taxon>
        <taxon>Metazoa</taxon>
        <taxon>Chordata</taxon>
        <taxon>Craniata</taxon>
        <taxon>Vertebrata</taxon>
        <taxon>Euteleostomi</taxon>
        <taxon>Mammalia</taxon>
        <taxon>Eutheria</taxon>
        <taxon>Laurasiatheria</taxon>
        <taxon>Artiodactyla</taxon>
        <taxon>Whippomorpha</taxon>
        <taxon>Cetacea</taxon>
        <taxon>Mysticeti</taxon>
        <taxon>Balaenopteridae</taxon>
        <taxon>Balaenoptera</taxon>
    </lineage>
</organism>
<dbReference type="Proteomes" id="UP001652580">
    <property type="component" value="Chromosome 2"/>
</dbReference>
<dbReference type="Gene3D" id="1.20.1070.10">
    <property type="entry name" value="Rhodopsin 7-helix transmembrane proteins"/>
    <property type="match status" value="1"/>
</dbReference>
<sequence>MELFLNHPVSNKTSIKSNNSASFYFESCRPTSLALLLLLIVYTVILIMDFFGNLSLIIIIFKKQREAQNVTNILYTNLSLSDILVCVMYIPFTIIYTLMDHWIFGDIMCKRTSYAHSVSIHSVSVSIFSLVLTAVERYQLIVNPRGWKRSVAHAYWGITLIWLFSLLLSIPFFLSYHLTHEPFQNLSLPTDLYTQQVACVENWPSKMNWLLFTTSLFMLQYCVPLSFTLICYLKIVICLCRRNGKVDKKRESESWVRENKRINTMLISTAVTFGVCWLPLNIFKVIFDWYHEVLMSCHHDLVFVFCHLIAMVSTCIHPLFYGFLNKNFQKDLVLLIHHCWCFAPRERYQNIAISSTHTDESKGSLRLAHTSRSI</sequence>
<dbReference type="PANTHER" id="PTHR24235">
    <property type="entry name" value="NEUROPEPTIDE Y RECEPTOR"/>
    <property type="match status" value="1"/>
</dbReference>
<dbReference type="GeneID" id="103003368"/>
<evidence type="ECO:0000256" key="6">
    <source>
        <dbReference type="ARBA" id="ARBA00022989"/>
    </source>
</evidence>
<comment type="subcellular location">
    <subcellularLocation>
        <location evidence="1">Cell membrane</location>
        <topology evidence="1">Multi-pass membrane protein</topology>
    </subcellularLocation>
</comment>
<gene>
    <name evidence="20" type="primary">LOC103003368</name>
</gene>
<dbReference type="FunFam" id="1.20.1070.10:FF:000062">
    <property type="entry name" value="Neuropeptide Y receptor type 1"/>
    <property type="match status" value="1"/>
</dbReference>
<evidence type="ECO:0000259" key="18">
    <source>
        <dbReference type="PROSITE" id="PS50262"/>
    </source>
</evidence>
<evidence type="ECO:0000256" key="12">
    <source>
        <dbReference type="ARBA" id="ARBA00023180"/>
    </source>
</evidence>
<keyword evidence="8 17" id="KW-0472">Membrane</keyword>
<evidence type="ECO:0000256" key="4">
    <source>
        <dbReference type="ARBA" id="ARBA00022475"/>
    </source>
</evidence>
<dbReference type="SUPFAM" id="SSF81321">
    <property type="entry name" value="Family A G protein-coupled receptor-like"/>
    <property type="match status" value="1"/>
</dbReference>
<keyword evidence="6 17" id="KW-1133">Transmembrane helix</keyword>
<feature type="transmembrane region" description="Helical" evidence="17">
    <location>
        <begin position="218"/>
        <end position="241"/>
    </location>
</feature>
<evidence type="ECO:0000256" key="10">
    <source>
        <dbReference type="ARBA" id="ARBA00023157"/>
    </source>
</evidence>
<feature type="transmembrane region" description="Helical" evidence="17">
    <location>
        <begin position="302"/>
        <end position="324"/>
    </location>
</feature>
<feature type="transmembrane region" description="Helical" evidence="17">
    <location>
        <begin position="262"/>
        <end position="282"/>
    </location>
</feature>
<evidence type="ECO:0000256" key="7">
    <source>
        <dbReference type="ARBA" id="ARBA00023040"/>
    </source>
</evidence>
<keyword evidence="14" id="KW-0449">Lipoprotein</keyword>
<proteinExistence type="inferred from homology"/>
<dbReference type="GO" id="GO:0042923">
    <property type="term" value="F:neuropeptide binding"/>
    <property type="evidence" value="ECO:0007669"/>
    <property type="project" value="TreeGrafter"/>
</dbReference>
<dbReference type="Pfam" id="PF00001">
    <property type="entry name" value="7tm_1"/>
    <property type="match status" value="1"/>
</dbReference>
<feature type="transmembrane region" description="Helical" evidence="17">
    <location>
        <begin position="155"/>
        <end position="178"/>
    </location>
</feature>
<keyword evidence="12" id="KW-0325">Glycoprotein</keyword>
<feature type="transmembrane region" description="Helical" evidence="17">
    <location>
        <begin position="118"/>
        <end position="135"/>
    </location>
</feature>
<dbReference type="PRINTS" id="PR01017">
    <property type="entry name" value="NRPEPTIDEY6R"/>
</dbReference>
<dbReference type="InParanoid" id="A0A452C9Z0"/>
<keyword evidence="5 16" id="KW-0812">Transmembrane</keyword>
<keyword evidence="13 16" id="KW-0807">Transducer</keyword>
<keyword evidence="7 16" id="KW-0297">G-protein coupled receptor</keyword>
<reference evidence="19" key="1">
    <citation type="submission" date="2025-05" db="UniProtKB">
        <authorList>
            <consortium name="RefSeq"/>
        </authorList>
    </citation>
    <scope>NUCLEOTIDE SEQUENCE [LARGE SCALE GENOMIC DNA]</scope>
</reference>
<accession>A0A452C9Z0</accession>
<dbReference type="InterPro" id="IPR000276">
    <property type="entry name" value="GPCR_Rhodpsn"/>
</dbReference>
<dbReference type="PROSITE" id="PS00237">
    <property type="entry name" value="G_PROTEIN_RECEP_F1_1"/>
    <property type="match status" value="1"/>
</dbReference>
<evidence type="ECO:0000256" key="17">
    <source>
        <dbReference type="SAM" id="Phobius"/>
    </source>
</evidence>
<dbReference type="InterPro" id="IPR000611">
    <property type="entry name" value="NPY_rcpt"/>
</dbReference>
<dbReference type="PROSITE" id="PS50262">
    <property type="entry name" value="G_PROTEIN_RECEP_F1_2"/>
    <property type="match status" value="1"/>
</dbReference>
<dbReference type="AlphaFoldDB" id="A0A452C9Z0"/>
<evidence type="ECO:0000256" key="16">
    <source>
        <dbReference type="RuleBase" id="RU000688"/>
    </source>
</evidence>
<dbReference type="RefSeq" id="XP_028019785.1">
    <property type="nucleotide sequence ID" value="XM_028163984.1"/>
</dbReference>
<feature type="transmembrane region" description="Helical" evidence="17">
    <location>
        <begin position="73"/>
        <end position="98"/>
    </location>
</feature>
<protein>
    <recommendedName>
        <fullName evidence="3">Neuropeptide Y receptor type 1</fullName>
    </recommendedName>
</protein>
<reference evidence="20" key="2">
    <citation type="submission" date="2025-08" db="UniProtKB">
        <authorList>
            <consortium name="RefSeq"/>
        </authorList>
    </citation>
    <scope>IDENTIFICATION</scope>
</reference>
<keyword evidence="4" id="KW-1003">Cell membrane</keyword>
<keyword evidence="11 16" id="KW-0675">Receptor</keyword>
<dbReference type="STRING" id="310752.A0A452C9Z0"/>
<dbReference type="GO" id="GO:0004983">
    <property type="term" value="F:neuropeptide Y receptor activity"/>
    <property type="evidence" value="ECO:0007669"/>
    <property type="project" value="InterPro"/>
</dbReference>
<keyword evidence="9" id="KW-0564">Palmitate</keyword>
<dbReference type="InterPro" id="IPR000986">
    <property type="entry name" value="NeuroY6_rcpt"/>
</dbReference>
<evidence type="ECO:0000256" key="8">
    <source>
        <dbReference type="ARBA" id="ARBA00023136"/>
    </source>
</evidence>
<dbReference type="PRINTS" id="PR00237">
    <property type="entry name" value="GPCRRHODOPSN"/>
</dbReference>
<evidence type="ECO:0000313" key="19">
    <source>
        <dbReference type="Proteomes" id="UP001652580"/>
    </source>
</evidence>
<dbReference type="GO" id="GO:0043005">
    <property type="term" value="C:neuron projection"/>
    <property type="evidence" value="ECO:0007669"/>
    <property type="project" value="TreeGrafter"/>
</dbReference>
<name>A0A452C9Z0_BALAC</name>
<evidence type="ECO:0000313" key="20">
    <source>
        <dbReference type="RefSeq" id="XP_028019785.1"/>
    </source>
</evidence>
<dbReference type="PANTHER" id="PTHR24235:SF16">
    <property type="entry name" value="NEUROPEPTIDE Y RECEPTOR TYPE 6-RELATED"/>
    <property type="match status" value="1"/>
</dbReference>
<keyword evidence="10" id="KW-1015">Disulfide bond</keyword>
<evidence type="ECO:0000256" key="11">
    <source>
        <dbReference type="ARBA" id="ARBA00023170"/>
    </source>
</evidence>
<dbReference type="InterPro" id="IPR017452">
    <property type="entry name" value="GPCR_Rhodpsn_7TM"/>
</dbReference>
<dbReference type="PRINTS" id="PR01012">
    <property type="entry name" value="NRPEPTIDEYR"/>
</dbReference>
<dbReference type="GO" id="GO:0005886">
    <property type="term" value="C:plasma membrane"/>
    <property type="evidence" value="ECO:0007669"/>
    <property type="project" value="UniProtKB-SubCell"/>
</dbReference>
<keyword evidence="19" id="KW-1185">Reference proteome</keyword>
<evidence type="ECO:0000256" key="5">
    <source>
        <dbReference type="ARBA" id="ARBA00022692"/>
    </source>
</evidence>
<evidence type="ECO:0000256" key="1">
    <source>
        <dbReference type="ARBA" id="ARBA00004651"/>
    </source>
</evidence>
<comment type="function">
    <text evidence="15">Receptor for neuropeptide Y and peptide YY.</text>
</comment>
<evidence type="ECO:0000256" key="9">
    <source>
        <dbReference type="ARBA" id="ARBA00023139"/>
    </source>
</evidence>
<feature type="transmembrane region" description="Helical" evidence="17">
    <location>
        <begin position="33"/>
        <end position="61"/>
    </location>
</feature>